<evidence type="ECO:0000313" key="3">
    <source>
        <dbReference type="Proteomes" id="UP000428325"/>
    </source>
</evidence>
<accession>A0A6B9FB97</accession>
<dbReference type="InterPro" id="IPR023214">
    <property type="entry name" value="HAD_sf"/>
</dbReference>
<comment type="similarity">
    <text evidence="1">Belongs to the HAD-like hydrolase superfamily.</text>
</comment>
<dbReference type="InterPro" id="IPR050155">
    <property type="entry name" value="HAD-like_hydrolase_sf"/>
</dbReference>
<dbReference type="EMBL" id="CP034345">
    <property type="protein sequence ID" value="QGX96097.1"/>
    <property type="molecule type" value="Genomic_DNA"/>
</dbReference>
<dbReference type="Pfam" id="PF00702">
    <property type="entry name" value="Hydrolase"/>
    <property type="match status" value="1"/>
</dbReference>
<dbReference type="NCBIfam" id="TIGR01549">
    <property type="entry name" value="HAD-SF-IA-v1"/>
    <property type="match status" value="1"/>
</dbReference>
<protein>
    <submittedName>
        <fullName evidence="2">HAD family hydrolase</fullName>
    </submittedName>
</protein>
<dbReference type="InterPro" id="IPR006439">
    <property type="entry name" value="HAD-SF_hydro_IA"/>
</dbReference>
<dbReference type="KEGG" id="hra:EI982_15575"/>
<reference evidence="2 3" key="1">
    <citation type="submission" date="2018-12" db="EMBL/GenBank/DDBJ databases">
        <title>Complete genome sequence of Haloplanus rallus MBLA0036.</title>
        <authorList>
            <person name="Nam Y.-d."/>
            <person name="Kang J."/>
            <person name="Chung W.-H."/>
            <person name="Park Y.S."/>
        </authorList>
    </citation>
    <scope>NUCLEOTIDE SEQUENCE [LARGE SCALE GENOMIC DNA]</scope>
    <source>
        <strain evidence="2 3">MBLA0036</strain>
    </source>
</reference>
<gene>
    <name evidence="2" type="ORF">EI982_15575</name>
</gene>
<dbReference type="Proteomes" id="UP000428325">
    <property type="component" value="Chromosome"/>
</dbReference>
<dbReference type="GO" id="GO:0008967">
    <property type="term" value="F:phosphoglycolate phosphatase activity"/>
    <property type="evidence" value="ECO:0007669"/>
    <property type="project" value="TreeGrafter"/>
</dbReference>
<organism evidence="2 3">
    <name type="scientific">Haloplanus rallus</name>
    <dbReference type="NCBI Taxonomy" id="1816183"/>
    <lineage>
        <taxon>Archaea</taxon>
        <taxon>Methanobacteriati</taxon>
        <taxon>Methanobacteriota</taxon>
        <taxon>Stenosarchaea group</taxon>
        <taxon>Halobacteria</taxon>
        <taxon>Halobacteriales</taxon>
        <taxon>Haloferacaceae</taxon>
        <taxon>Haloplanus</taxon>
    </lineage>
</organism>
<sequence length="225" mass="24998">MGYEAVLFDNDGVLVEPIGRSVLRRATWEAFDALGVPDPDPDDVDRLAVGVTPDLLATVCEQYDLDPERFWRARDYHSSHAQRAALRDGRATLYDDFDAVRAIDAPRGIVSSNQQDTVEFMHDFFATRDLFETAYGRAPTVRSLDRKKPEPYYLRRALADLDVETALFVGDSESDVLAARAAGLDAAFVRRPHRESYDLSAEPTYELGGLTDLLDVEGVPTRGGA</sequence>
<dbReference type="InterPro" id="IPR036412">
    <property type="entry name" value="HAD-like_sf"/>
</dbReference>
<name>A0A6B9FB97_9EURY</name>
<dbReference type="PANTHER" id="PTHR43434">
    <property type="entry name" value="PHOSPHOGLYCOLATE PHOSPHATASE"/>
    <property type="match status" value="1"/>
</dbReference>
<proteinExistence type="inferred from homology"/>
<dbReference type="Gene3D" id="1.10.150.240">
    <property type="entry name" value="Putative phosphatase, domain 2"/>
    <property type="match status" value="1"/>
</dbReference>
<dbReference type="OrthoDB" id="115864at2157"/>
<dbReference type="RefSeq" id="WP_157690557.1">
    <property type="nucleotide sequence ID" value="NZ_CP034345.1"/>
</dbReference>
<keyword evidence="3" id="KW-1185">Reference proteome</keyword>
<dbReference type="PANTHER" id="PTHR43434:SF1">
    <property type="entry name" value="PHOSPHOGLYCOLATE PHOSPHATASE"/>
    <property type="match status" value="1"/>
</dbReference>
<dbReference type="GeneID" id="99243872"/>
<evidence type="ECO:0000256" key="1">
    <source>
        <dbReference type="ARBA" id="ARBA00007958"/>
    </source>
</evidence>
<dbReference type="SFLD" id="SFLDS00003">
    <property type="entry name" value="Haloacid_Dehalogenase"/>
    <property type="match status" value="1"/>
</dbReference>
<dbReference type="CDD" id="cd01427">
    <property type="entry name" value="HAD_like"/>
    <property type="match status" value="1"/>
</dbReference>
<evidence type="ECO:0000313" key="2">
    <source>
        <dbReference type="EMBL" id="QGX96097.1"/>
    </source>
</evidence>
<dbReference type="SUPFAM" id="SSF56784">
    <property type="entry name" value="HAD-like"/>
    <property type="match status" value="1"/>
</dbReference>
<dbReference type="Gene3D" id="3.40.50.1000">
    <property type="entry name" value="HAD superfamily/HAD-like"/>
    <property type="match status" value="1"/>
</dbReference>
<dbReference type="GO" id="GO:0006281">
    <property type="term" value="P:DNA repair"/>
    <property type="evidence" value="ECO:0007669"/>
    <property type="project" value="TreeGrafter"/>
</dbReference>
<dbReference type="InterPro" id="IPR023198">
    <property type="entry name" value="PGP-like_dom2"/>
</dbReference>
<keyword evidence="2" id="KW-0378">Hydrolase</keyword>
<dbReference type="SFLD" id="SFLDG01129">
    <property type="entry name" value="C1.5:_HAD__Beta-PGM__Phosphata"/>
    <property type="match status" value="1"/>
</dbReference>
<dbReference type="AlphaFoldDB" id="A0A6B9FB97"/>